<evidence type="ECO:0000313" key="2">
    <source>
        <dbReference type="RefSeq" id="XP_022301491.1"/>
    </source>
</evidence>
<keyword evidence="1" id="KW-1185">Reference proteome</keyword>
<dbReference type="RefSeq" id="XP_022301491.1">
    <property type="nucleotide sequence ID" value="XM_022445783.1"/>
</dbReference>
<organism evidence="1 2">
    <name type="scientific">Crassostrea virginica</name>
    <name type="common">Eastern oyster</name>
    <dbReference type="NCBI Taxonomy" id="6565"/>
    <lineage>
        <taxon>Eukaryota</taxon>
        <taxon>Metazoa</taxon>
        <taxon>Spiralia</taxon>
        <taxon>Lophotrochozoa</taxon>
        <taxon>Mollusca</taxon>
        <taxon>Bivalvia</taxon>
        <taxon>Autobranchia</taxon>
        <taxon>Pteriomorphia</taxon>
        <taxon>Ostreida</taxon>
        <taxon>Ostreoidea</taxon>
        <taxon>Ostreidae</taxon>
        <taxon>Crassostrea</taxon>
    </lineage>
</organism>
<dbReference type="KEGG" id="cvn:111109594"/>
<accession>A0A8B8BEM8</accession>
<dbReference type="AlphaFoldDB" id="A0A8B8BEM8"/>
<dbReference type="Proteomes" id="UP000694844">
    <property type="component" value="Chromosome 8"/>
</dbReference>
<evidence type="ECO:0000313" key="1">
    <source>
        <dbReference type="Proteomes" id="UP000694844"/>
    </source>
</evidence>
<gene>
    <name evidence="2" type="primary">LOC111109594</name>
</gene>
<name>A0A8B8BEM8_CRAVI</name>
<sequence length="394" mass="43948">MAEYASSSTSKRAKLSGSDLTVDDLSVSDKSDLTTAFFKLCSTHRANTIMLIPYKLNSCNAAITSGGVDFAKAFCDLETLEKGFFLGDVFRKGLDIGIDFLTGKTPDAKHEKIMLKKLVNFLKVGEKVDVDFENESDRTAVLANHLFAKLAISSYYRIDKKCKNKRNGNKCSCSDENCLLTGCFGDTSIGNTKVWHGSVNIIIENDIVIENLEDEPDSPSGKSPMEVKKKSNFLRNNPKLVAEAIVFSFLQKKRHPELSNLLIPCVGMADNAMLLMFYDSEHDVLLESSPVPLYSATCKHKFSVEAVLIAWLAVNYRFLCTGLTDDMLPYKAGFFEQAKDCITVYENDLTMQNVGPPPVKETILPSEWSYNAYLLEKQNNLNEVSIKLTLEKEK</sequence>
<proteinExistence type="predicted"/>
<protein>
    <submittedName>
        <fullName evidence="2">Uncharacterized protein LOC111109594</fullName>
    </submittedName>
</protein>
<dbReference type="OrthoDB" id="6143593at2759"/>
<reference evidence="2" key="1">
    <citation type="submission" date="2025-08" db="UniProtKB">
        <authorList>
            <consortium name="RefSeq"/>
        </authorList>
    </citation>
    <scope>IDENTIFICATION</scope>
    <source>
        <tissue evidence="2">Whole sample</tissue>
    </source>
</reference>
<dbReference type="GeneID" id="111109594"/>